<dbReference type="Proteomes" id="UP000009222">
    <property type="component" value="Chromosome"/>
</dbReference>
<dbReference type="Gene3D" id="1.10.3720.10">
    <property type="entry name" value="MetI-like"/>
    <property type="match status" value="1"/>
</dbReference>
<name>F5YB64_LEAAZ</name>
<protein>
    <submittedName>
        <fullName evidence="10">Spermidine/putrescine transport system permease protein PotB</fullName>
    </submittedName>
</protein>
<keyword evidence="6 8" id="KW-1133">Transmembrane helix</keyword>
<reference evidence="11" key="1">
    <citation type="submission" date="2009-12" db="EMBL/GenBank/DDBJ databases">
        <title>Complete sequence of Treponema azotonutricium strain ZAS-9.</title>
        <authorList>
            <person name="Tetu S.G."/>
            <person name="Matson E."/>
            <person name="Ren Q."/>
            <person name="Seshadri R."/>
            <person name="Elbourne L."/>
            <person name="Hassan K.A."/>
            <person name="Durkin A."/>
            <person name="Radune D."/>
            <person name="Mohamoud Y."/>
            <person name="Shay R."/>
            <person name="Jin S."/>
            <person name="Zhang X."/>
            <person name="Lucey K."/>
            <person name="Ballor N.R."/>
            <person name="Ottesen E."/>
            <person name="Rosenthal R."/>
            <person name="Allen A."/>
            <person name="Leadbetter J.R."/>
            <person name="Paulsen I.T."/>
        </authorList>
    </citation>
    <scope>NUCLEOTIDE SEQUENCE [LARGE SCALE GENOMIC DNA]</scope>
    <source>
        <strain evidence="11">ATCC BAA-888 / DSM 13862 / ZAS-9</strain>
    </source>
</reference>
<dbReference type="STRING" id="545695.TREAZ_3005"/>
<dbReference type="KEGG" id="taz:TREAZ_3005"/>
<organism evidence="10 11">
    <name type="scientific">Leadbettera azotonutricia (strain ATCC BAA-888 / DSM 13862 / ZAS-9)</name>
    <name type="common">Treponema azotonutricium</name>
    <dbReference type="NCBI Taxonomy" id="545695"/>
    <lineage>
        <taxon>Bacteria</taxon>
        <taxon>Pseudomonadati</taxon>
        <taxon>Spirochaetota</taxon>
        <taxon>Spirochaetia</taxon>
        <taxon>Spirochaetales</taxon>
        <taxon>Breznakiellaceae</taxon>
        <taxon>Leadbettera</taxon>
    </lineage>
</organism>
<sequence length="291" mass="32465">MKNNGKLRLPPKAALFNAALPMFIFTLAFVLGPMIYMVVLSFMQREGNWGVAANFTLRNYARIGEPVYLATFAQSVRLAFTTTILTGALGYPFGYYMARLKPVWRGRVMLLIIIPFWTSSLMRLYGWIIMFRANGVLDSMLLKLGFASGPLRLLYTYPAVVTGMVYALIPFMIYSVYASAEKLDWALVEAARNLGASRFKAFATVSFPLTMPGLFSGIVLTFIPSMGLFFIADILGGNKVVLVGNVIQEQLMKAHDWPYAAALSVMLMAMTSLFIFLYRRLTRSGDLEGLV</sequence>
<dbReference type="eggNOG" id="COG1176">
    <property type="taxonomic scope" value="Bacteria"/>
</dbReference>
<evidence type="ECO:0000256" key="7">
    <source>
        <dbReference type="ARBA" id="ARBA00023136"/>
    </source>
</evidence>
<feature type="domain" description="ABC transmembrane type-1" evidence="9">
    <location>
        <begin position="72"/>
        <end position="278"/>
    </location>
</feature>
<evidence type="ECO:0000256" key="8">
    <source>
        <dbReference type="RuleBase" id="RU363032"/>
    </source>
</evidence>
<dbReference type="InParanoid" id="F5YB64"/>
<dbReference type="PANTHER" id="PTHR42929">
    <property type="entry name" value="INNER MEMBRANE ABC TRANSPORTER PERMEASE PROTEIN YDCU-RELATED-RELATED"/>
    <property type="match status" value="1"/>
</dbReference>
<comment type="similarity">
    <text evidence="2">Belongs to the binding-protein-dependent transport system permease family. CysTW subfamily.</text>
</comment>
<evidence type="ECO:0000256" key="3">
    <source>
        <dbReference type="ARBA" id="ARBA00022448"/>
    </source>
</evidence>
<evidence type="ECO:0000256" key="2">
    <source>
        <dbReference type="ARBA" id="ARBA00007069"/>
    </source>
</evidence>
<feature type="transmembrane region" description="Helical" evidence="8">
    <location>
        <begin position="110"/>
        <end position="133"/>
    </location>
</feature>
<dbReference type="GO" id="GO:0005886">
    <property type="term" value="C:plasma membrane"/>
    <property type="evidence" value="ECO:0007669"/>
    <property type="project" value="UniProtKB-SubCell"/>
</dbReference>
<evidence type="ECO:0000313" key="10">
    <source>
        <dbReference type="EMBL" id="AEF82703.1"/>
    </source>
</evidence>
<dbReference type="InterPro" id="IPR000515">
    <property type="entry name" value="MetI-like"/>
</dbReference>
<feature type="transmembrane region" description="Helical" evidence="8">
    <location>
        <begin position="153"/>
        <end position="177"/>
    </location>
</feature>
<dbReference type="EMBL" id="CP001841">
    <property type="protein sequence ID" value="AEF82703.1"/>
    <property type="molecule type" value="Genomic_DNA"/>
</dbReference>
<reference evidence="10 11" key="2">
    <citation type="journal article" date="2011" name="ISME J.">
        <title>RNA-seq reveals cooperative metabolic interactions between two termite-gut spirochete species in co-culture.</title>
        <authorList>
            <person name="Rosenthal A.Z."/>
            <person name="Matson E.G."/>
            <person name="Eldar A."/>
            <person name="Leadbetter J.R."/>
        </authorList>
    </citation>
    <scope>NUCLEOTIDE SEQUENCE [LARGE SCALE GENOMIC DNA]</scope>
    <source>
        <strain evidence="11">ATCC BAA-888 / DSM 13862 / ZAS-9</strain>
    </source>
</reference>
<keyword evidence="7 8" id="KW-0472">Membrane</keyword>
<dbReference type="InterPro" id="IPR035906">
    <property type="entry name" value="MetI-like_sf"/>
</dbReference>
<dbReference type="GO" id="GO:0055085">
    <property type="term" value="P:transmembrane transport"/>
    <property type="evidence" value="ECO:0007669"/>
    <property type="project" value="InterPro"/>
</dbReference>
<proteinExistence type="inferred from homology"/>
<dbReference type="SUPFAM" id="SSF161098">
    <property type="entry name" value="MetI-like"/>
    <property type="match status" value="1"/>
</dbReference>
<comment type="subcellular location">
    <subcellularLocation>
        <location evidence="1 8">Cell membrane</location>
        <topology evidence="1 8">Multi-pass membrane protein</topology>
    </subcellularLocation>
</comment>
<evidence type="ECO:0000256" key="5">
    <source>
        <dbReference type="ARBA" id="ARBA00022692"/>
    </source>
</evidence>
<evidence type="ECO:0000256" key="4">
    <source>
        <dbReference type="ARBA" id="ARBA00022475"/>
    </source>
</evidence>
<keyword evidence="11" id="KW-1185">Reference proteome</keyword>
<accession>F5YB64</accession>
<keyword evidence="4" id="KW-1003">Cell membrane</keyword>
<feature type="transmembrane region" description="Helical" evidence="8">
    <location>
        <begin position="257"/>
        <end position="278"/>
    </location>
</feature>
<dbReference type="PROSITE" id="PS50928">
    <property type="entry name" value="ABC_TM1"/>
    <property type="match status" value="1"/>
</dbReference>
<feature type="transmembrane region" description="Helical" evidence="8">
    <location>
        <begin position="20"/>
        <end position="43"/>
    </location>
</feature>
<dbReference type="Pfam" id="PF00528">
    <property type="entry name" value="BPD_transp_1"/>
    <property type="match status" value="1"/>
</dbReference>
<gene>
    <name evidence="10" type="ordered locus">TREAZ_3005</name>
</gene>
<dbReference type="PANTHER" id="PTHR42929:SF1">
    <property type="entry name" value="INNER MEMBRANE ABC TRANSPORTER PERMEASE PROTEIN YDCU-RELATED"/>
    <property type="match status" value="1"/>
</dbReference>
<keyword evidence="3 8" id="KW-0813">Transport</keyword>
<dbReference type="CDD" id="cd06261">
    <property type="entry name" value="TM_PBP2"/>
    <property type="match status" value="1"/>
</dbReference>
<feature type="transmembrane region" description="Helical" evidence="8">
    <location>
        <begin position="78"/>
        <end position="98"/>
    </location>
</feature>
<dbReference type="AlphaFoldDB" id="F5YB64"/>
<evidence type="ECO:0000256" key="6">
    <source>
        <dbReference type="ARBA" id="ARBA00022989"/>
    </source>
</evidence>
<dbReference type="RefSeq" id="WP_015712545.1">
    <property type="nucleotide sequence ID" value="NC_015577.1"/>
</dbReference>
<keyword evidence="5 8" id="KW-0812">Transmembrane</keyword>
<dbReference type="HOGENOM" id="CLU_016047_18_3_12"/>
<evidence type="ECO:0000313" key="11">
    <source>
        <dbReference type="Proteomes" id="UP000009222"/>
    </source>
</evidence>
<evidence type="ECO:0000256" key="1">
    <source>
        <dbReference type="ARBA" id="ARBA00004651"/>
    </source>
</evidence>
<evidence type="ECO:0000259" key="9">
    <source>
        <dbReference type="PROSITE" id="PS50928"/>
    </source>
</evidence>